<feature type="transmembrane region" description="Helical" evidence="6">
    <location>
        <begin position="161"/>
        <end position="182"/>
    </location>
</feature>
<gene>
    <name evidence="8" type="ORF">PNOK_0970500</name>
</gene>
<dbReference type="InterPro" id="IPR036259">
    <property type="entry name" value="MFS_trans_sf"/>
</dbReference>
<evidence type="ECO:0000256" key="3">
    <source>
        <dbReference type="ARBA" id="ARBA00022692"/>
    </source>
</evidence>
<feature type="transmembrane region" description="Helical" evidence="6">
    <location>
        <begin position="127"/>
        <end position="149"/>
    </location>
</feature>
<dbReference type="PROSITE" id="PS50850">
    <property type="entry name" value="MFS"/>
    <property type="match status" value="1"/>
</dbReference>
<proteinExistence type="predicted"/>
<keyword evidence="5 6" id="KW-0472">Membrane</keyword>
<feature type="transmembrane region" description="Helical" evidence="6">
    <location>
        <begin position="194"/>
        <end position="216"/>
    </location>
</feature>
<evidence type="ECO:0000256" key="2">
    <source>
        <dbReference type="ARBA" id="ARBA00022448"/>
    </source>
</evidence>
<evidence type="ECO:0000256" key="1">
    <source>
        <dbReference type="ARBA" id="ARBA00004127"/>
    </source>
</evidence>
<name>A0A286U4W5_9AGAM</name>
<feature type="transmembrane region" description="Helical" evidence="6">
    <location>
        <begin position="251"/>
        <end position="270"/>
    </location>
</feature>
<dbReference type="InParanoid" id="A0A286U4W5"/>
<evidence type="ECO:0000259" key="7">
    <source>
        <dbReference type="PROSITE" id="PS50850"/>
    </source>
</evidence>
<evidence type="ECO:0000313" key="9">
    <source>
        <dbReference type="Proteomes" id="UP000217199"/>
    </source>
</evidence>
<accession>A0A286U4W5</accession>
<dbReference type="GO" id="GO:0015174">
    <property type="term" value="F:basic amino acid transmembrane transporter activity"/>
    <property type="evidence" value="ECO:0007669"/>
    <property type="project" value="TreeGrafter"/>
</dbReference>
<protein>
    <submittedName>
        <fullName evidence="8">MFS general substrate transporter</fullName>
    </submittedName>
</protein>
<feature type="transmembrane region" description="Helical" evidence="6">
    <location>
        <begin position="506"/>
        <end position="528"/>
    </location>
</feature>
<dbReference type="OrthoDB" id="419537at2759"/>
<dbReference type="PANTHER" id="PTHR23501:SF191">
    <property type="entry name" value="VACUOLAR BASIC AMINO ACID TRANSPORTER 4"/>
    <property type="match status" value="1"/>
</dbReference>
<feature type="transmembrane region" description="Helical" evidence="6">
    <location>
        <begin position="353"/>
        <end position="375"/>
    </location>
</feature>
<dbReference type="AlphaFoldDB" id="A0A286U4W5"/>
<dbReference type="GO" id="GO:0005886">
    <property type="term" value="C:plasma membrane"/>
    <property type="evidence" value="ECO:0007669"/>
    <property type="project" value="TreeGrafter"/>
</dbReference>
<dbReference type="Gene3D" id="1.20.1250.20">
    <property type="entry name" value="MFS general substrate transporter like domains"/>
    <property type="match status" value="1"/>
</dbReference>
<keyword evidence="2" id="KW-0813">Transport</keyword>
<feature type="transmembrane region" description="Helical" evidence="6">
    <location>
        <begin position="39"/>
        <end position="61"/>
    </location>
</feature>
<organism evidence="8 9">
    <name type="scientific">Pyrrhoderma noxium</name>
    <dbReference type="NCBI Taxonomy" id="2282107"/>
    <lineage>
        <taxon>Eukaryota</taxon>
        <taxon>Fungi</taxon>
        <taxon>Dikarya</taxon>
        <taxon>Basidiomycota</taxon>
        <taxon>Agaricomycotina</taxon>
        <taxon>Agaricomycetes</taxon>
        <taxon>Hymenochaetales</taxon>
        <taxon>Hymenochaetaceae</taxon>
        <taxon>Pyrrhoderma</taxon>
    </lineage>
</organism>
<sequence length="534" mass="57546">MAASKYGCTVSYPEYSAVANEEQPLLYQRRSRLTEFNKTVLVVSFITFISSLEVTAIAAIGPIVSLEYDNVSLGLHIATTNLLFSTASTPICAKLSDVIGRKLILLISSVLYTFGSLLSGASTGVPLLLLGRSISGLGLGGISVMISVILSETVELKQRALWHSVGKAISCAAVAIGGPLGGWISDHYNWRTVFYSQTCLGVVSTILIALLMWPLLESKDNSQQLSVFAQNIPVAGHGTVKDILRSDCFSCIYLLLTLVSAYFCFSRWLIDLLVPFHEMQNIAQMIWGLTCLISISAFIFSERKSQYPIFALDHFRVKAVLPILLIIFLSSMIHQAVLYNAPLYAIIIDHASAATAGIYILPVSIAAVFATLLSGLRISVTGRYKSILILGALCVSLGPSIFLVVSLMDPEAFGYTFMEICGSFPSSFGYQVVNSVSTVVILTHCNQGNVATLTSHSTLIKSLGGVFGTAISSFLIDGPRSAQGLRIMANNSEAIISFVPEQRKRFTVMFTFLAVASLPSILIARSGIGESALL</sequence>
<comment type="subcellular location">
    <subcellularLocation>
        <location evidence="1">Endomembrane system</location>
        <topology evidence="1">Multi-pass membrane protein</topology>
    </subcellularLocation>
</comment>
<dbReference type="Proteomes" id="UP000217199">
    <property type="component" value="Unassembled WGS sequence"/>
</dbReference>
<dbReference type="GO" id="GO:0000329">
    <property type="term" value="C:fungal-type vacuole membrane"/>
    <property type="evidence" value="ECO:0007669"/>
    <property type="project" value="TreeGrafter"/>
</dbReference>
<reference evidence="8 9" key="1">
    <citation type="journal article" date="2017" name="Mol. Ecol.">
        <title>Comparative and population genomic landscape of Phellinus noxius: A hypervariable fungus causing root rot in trees.</title>
        <authorList>
            <person name="Chung C.L."/>
            <person name="Lee T.J."/>
            <person name="Akiba M."/>
            <person name="Lee H.H."/>
            <person name="Kuo T.H."/>
            <person name="Liu D."/>
            <person name="Ke H.M."/>
            <person name="Yokoi T."/>
            <person name="Roa M.B."/>
            <person name="Lu M.J."/>
            <person name="Chang Y.Y."/>
            <person name="Ann P.J."/>
            <person name="Tsai J.N."/>
            <person name="Chen C.Y."/>
            <person name="Tzean S.S."/>
            <person name="Ota Y."/>
            <person name="Hattori T."/>
            <person name="Sahashi N."/>
            <person name="Liou R.F."/>
            <person name="Kikuchi T."/>
            <person name="Tsai I.J."/>
        </authorList>
    </citation>
    <scope>NUCLEOTIDE SEQUENCE [LARGE SCALE GENOMIC DNA]</scope>
    <source>
        <strain evidence="8 9">FFPRI411160</strain>
    </source>
</reference>
<evidence type="ECO:0000313" key="8">
    <source>
        <dbReference type="EMBL" id="PAV14627.1"/>
    </source>
</evidence>
<evidence type="ECO:0000256" key="5">
    <source>
        <dbReference type="ARBA" id="ARBA00023136"/>
    </source>
</evidence>
<dbReference type="InterPro" id="IPR020846">
    <property type="entry name" value="MFS_dom"/>
</dbReference>
<dbReference type="GO" id="GO:0012505">
    <property type="term" value="C:endomembrane system"/>
    <property type="evidence" value="ECO:0007669"/>
    <property type="project" value="UniProtKB-SubCell"/>
</dbReference>
<feature type="transmembrane region" description="Helical" evidence="6">
    <location>
        <begin position="387"/>
        <end position="408"/>
    </location>
</feature>
<comment type="caution">
    <text evidence="8">The sequence shown here is derived from an EMBL/GenBank/DDBJ whole genome shotgun (WGS) entry which is preliminary data.</text>
</comment>
<feature type="transmembrane region" description="Helical" evidence="6">
    <location>
        <begin position="282"/>
        <end position="300"/>
    </location>
</feature>
<dbReference type="EMBL" id="NBII01000012">
    <property type="protein sequence ID" value="PAV14627.1"/>
    <property type="molecule type" value="Genomic_DNA"/>
</dbReference>
<dbReference type="Pfam" id="PF07690">
    <property type="entry name" value="MFS_1"/>
    <property type="match status" value="1"/>
</dbReference>
<dbReference type="InterPro" id="IPR011701">
    <property type="entry name" value="MFS"/>
</dbReference>
<keyword evidence="9" id="KW-1185">Reference proteome</keyword>
<dbReference type="STRING" id="2282107.A0A286U4W5"/>
<evidence type="ECO:0000256" key="4">
    <source>
        <dbReference type="ARBA" id="ARBA00022989"/>
    </source>
</evidence>
<dbReference type="PANTHER" id="PTHR23501">
    <property type="entry name" value="MAJOR FACILITATOR SUPERFAMILY"/>
    <property type="match status" value="1"/>
</dbReference>
<evidence type="ECO:0000256" key="6">
    <source>
        <dbReference type="SAM" id="Phobius"/>
    </source>
</evidence>
<feature type="transmembrane region" description="Helical" evidence="6">
    <location>
        <begin position="103"/>
        <end position="121"/>
    </location>
</feature>
<keyword evidence="3 6" id="KW-0812">Transmembrane</keyword>
<dbReference type="SUPFAM" id="SSF103473">
    <property type="entry name" value="MFS general substrate transporter"/>
    <property type="match status" value="1"/>
</dbReference>
<feature type="transmembrane region" description="Helical" evidence="6">
    <location>
        <begin position="73"/>
        <end position="91"/>
    </location>
</feature>
<keyword evidence="4 6" id="KW-1133">Transmembrane helix</keyword>
<feature type="transmembrane region" description="Helical" evidence="6">
    <location>
        <begin position="320"/>
        <end position="341"/>
    </location>
</feature>
<feature type="domain" description="Major facilitator superfamily (MFS) profile" evidence="7">
    <location>
        <begin position="39"/>
        <end position="532"/>
    </location>
</feature>